<dbReference type="InterPro" id="IPR008978">
    <property type="entry name" value="HSP20-like_chaperone"/>
</dbReference>
<dbReference type="PANTHER" id="PTHR46733:SF4">
    <property type="entry name" value="HEAT SHOCK PROTEIN 21, CHLOROPLASTIC"/>
    <property type="match status" value="1"/>
</dbReference>
<gene>
    <name evidence="5" type="ORF">NT6N_11870</name>
</gene>
<dbReference type="PROSITE" id="PS01031">
    <property type="entry name" value="SHSP"/>
    <property type="match status" value="1"/>
</dbReference>
<reference evidence="5" key="1">
    <citation type="submission" date="2024-07" db="EMBL/GenBank/DDBJ databases">
        <title>Complete genome sequence of Verrucomicrobiaceae bacterium NT6N.</title>
        <authorList>
            <person name="Huang C."/>
            <person name="Takami H."/>
            <person name="Hamasaki K."/>
        </authorList>
    </citation>
    <scope>NUCLEOTIDE SEQUENCE</scope>
    <source>
        <strain evidence="5">NT6N</strain>
    </source>
</reference>
<accession>A0AAT9FJM9</accession>
<dbReference type="Pfam" id="PF00011">
    <property type="entry name" value="HSP20"/>
    <property type="match status" value="1"/>
</dbReference>
<dbReference type="Gene3D" id="2.60.40.790">
    <property type="match status" value="1"/>
</dbReference>
<keyword evidence="1" id="KW-0346">Stress response</keyword>
<evidence type="ECO:0000256" key="3">
    <source>
        <dbReference type="RuleBase" id="RU003616"/>
    </source>
</evidence>
<dbReference type="SUPFAM" id="SSF49764">
    <property type="entry name" value="HSP20-like chaperones"/>
    <property type="match status" value="1"/>
</dbReference>
<evidence type="ECO:0000259" key="4">
    <source>
        <dbReference type="PROSITE" id="PS01031"/>
    </source>
</evidence>
<dbReference type="AlphaFoldDB" id="A0AAT9FJM9"/>
<name>A0AAT9FJM9_9BACT</name>
<sequence>MINHYPINNRLFSELDRFVTQAFGQGERTSCETGECSLSECSEETKAENAEDSTSNGWKLRLELPGFKKDEVKLSVDEDFLLITAETSDESRDFLSKVERRVRISDEVDTDKIEARLEDGLLYLEIPRRVKAEPKSIVIN</sequence>
<dbReference type="KEGG" id="osu:NT6N_11870"/>
<dbReference type="GO" id="GO:0009408">
    <property type="term" value="P:response to heat"/>
    <property type="evidence" value="ECO:0007669"/>
    <property type="project" value="InterPro"/>
</dbReference>
<dbReference type="InterPro" id="IPR044587">
    <property type="entry name" value="HSP21-like"/>
</dbReference>
<evidence type="ECO:0000256" key="1">
    <source>
        <dbReference type="ARBA" id="ARBA00023016"/>
    </source>
</evidence>
<comment type="similarity">
    <text evidence="2 3">Belongs to the small heat shock protein (HSP20) family.</text>
</comment>
<protein>
    <recommendedName>
        <fullName evidence="4">SHSP domain-containing protein</fullName>
    </recommendedName>
</protein>
<evidence type="ECO:0000313" key="5">
    <source>
        <dbReference type="EMBL" id="BDS06147.1"/>
    </source>
</evidence>
<organism evidence="5">
    <name type="scientific">Oceaniferula spumae</name>
    <dbReference type="NCBI Taxonomy" id="2979115"/>
    <lineage>
        <taxon>Bacteria</taxon>
        <taxon>Pseudomonadati</taxon>
        <taxon>Verrucomicrobiota</taxon>
        <taxon>Verrucomicrobiia</taxon>
        <taxon>Verrucomicrobiales</taxon>
        <taxon>Verrucomicrobiaceae</taxon>
        <taxon>Oceaniferula</taxon>
    </lineage>
</organism>
<dbReference type="EMBL" id="AP026866">
    <property type="protein sequence ID" value="BDS06147.1"/>
    <property type="molecule type" value="Genomic_DNA"/>
</dbReference>
<feature type="domain" description="SHSP" evidence="4">
    <location>
        <begin position="40"/>
        <end position="140"/>
    </location>
</feature>
<evidence type="ECO:0000256" key="2">
    <source>
        <dbReference type="PROSITE-ProRule" id="PRU00285"/>
    </source>
</evidence>
<dbReference type="PANTHER" id="PTHR46733">
    <property type="entry name" value="26.5 KDA HEAT SHOCK PROTEIN, MITOCHONDRIAL"/>
    <property type="match status" value="1"/>
</dbReference>
<dbReference type="InterPro" id="IPR002068">
    <property type="entry name" value="A-crystallin/Hsp20_dom"/>
</dbReference>
<proteinExistence type="inferred from homology"/>
<dbReference type="CDD" id="cd06464">
    <property type="entry name" value="ACD_sHsps-like"/>
    <property type="match status" value="1"/>
</dbReference>